<gene>
    <name evidence="3" type="ORF">SCUCBS95973_006262</name>
</gene>
<feature type="region of interest" description="Disordered" evidence="1">
    <location>
        <begin position="507"/>
        <end position="651"/>
    </location>
</feature>
<dbReference type="Pfam" id="PF12937">
    <property type="entry name" value="F-box-like"/>
    <property type="match status" value="1"/>
</dbReference>
<feature type="domain" description="F-box" evidence="2">
    <location>
        <begin position="48"/>
        <end position="93"/>
    </location>
</feature>
<feature type="compositionally biased region" description="Acidic residues" evidence="1">
    <location>
        <begin position="1017"/>
        <end position="1029"/>
    </location>
</feature>
<feature type="compositionally biased region" description="Basic and acidic residues" evidence="1">
    <location>
        <begin position="575"/>
        <end position="599"/>
    </location>
</feature>
<dbReference type="Proteomes" id="UP001642405">
    <property type="component" value="Unassembled WGS sequence"/>
</dbReference>
<feature type="compositionally biased region" description="Basic and acidic residues" evidence="1">
    <location>
        <begin position="437"/>
        <end position="447"/>
    </location>
</feature>
<proteinExistence type="predicted"/>
<dbReference type="PROSITE" id="PS50181">
    <property type="entry name" value="FBOX"/>
    <property type="match status" value="1"/>
</dbReference>
<evidence type="ECO:0000256" key="1">
    <source>
        <dbReference type="SAM" id="MobiDB-lite"/>
    </source>
</evidence>
<feature type="compositionally biased region" description="Polar residues" evidence="1">
    <location>
        <begin position="983"/>
        <end position="994"/>
    </location>
</feature>
<feature type="compositionally biased region" description="Acidic residues" evidence="1">
    <location>
        <begin position="559"/>
        <end position="570"/>
    </location>
</feature>
<protein>
    <recommendedName>
        <fullName evidence="2">F-box domain-containing protein</fullName>
    </recommendedName>
</protein>
<keyword evidence="4" id="KW-1185">Reference proteome</keyword>
<sequence>MAGSSFSSSSASASPSPLSPSAPSSSTAIPPAEALIYPSTSASPRHVAKNVLDLPIEVQNLILGYCSNRDLLRLAVVSRQFHGLATQTLYTKICIDPMQDEYVAASGKKHLAKSSCLDALTTSEYDYARHLQELAVEFDKSGRLAAELGKLYQSHVPTGKMFNTLIVLATRKAAKLESLTWHMPFEISSRLWQTLHGISTLHTVEISMHRGRYCQKPPRPQPIAYENNDPWTTLNNFDPAPAFGAFLTSVPNQHSPTVVGLPPANLFVLPPPHPTQLGQGDGGLVSSIGMHASSSANNGMSSVSGNLPAKAVHGPRSFSGFKHLRSLSVLDINDLTITSEIQECIQNCTRTLSQLKLSLTTELSNAARDPIKSVIAPSSSDALQQAEKNALKLLARMENEAALARIFGITMEKQDLGAGGQDGRGALSSNDGASNKDSTRGSDKGKAPELSAADNYLLNSVPGTLQAATSDLDPNADTAVWEDRKKTALAQISRIFDEYMEMKAEKRTAKAVAPSDSSADGSKPVSEDKLSADDGVSLSWGSPEKTSTTSSSWGRADGDDILPDDIDIEAPEGQLDLHPHDGAEHDTETGTEKDADEAPAKTTAAGELATSEDICKPLEGLASPAPVSSDMCSEDSTEHGQHESQTLTSGPSLVEHLRQLDALHEALDKELSAYQSFEHARQEPMVKLQTSVSRLRKDIDSVIAEAATYAAGQTSAKKNKRNKRKTTAEEDTQALSSDAAIDFARSTRGLALESFSCLLMPVQASVLRKALDLSCLLDLTLLNVGPQSAIWIMFSKQNAASNLPLRSVRTDNVTMSCLTCLGSLRALEKVYLVEKGQHTATHKNPANKTTVGIRDIRELVLRVHAAKLKVVSICSDSSEAWDLDDKTIRMLSRHATNLRELAGSITMAPLHTLMQRLDRFESLLALHIVQLHNDDTCIWAMQAVKDFIADILTHRPNLKFEYLAVGDAPTAYLVERTVAKEQATTQPAGTTANGGSTGEGGLSANGEDADAAANADADVDADASSDDEESSPRLVAASFKPRQIDSISGISIFQKKIRNGEI</sequence>
<feature type="region of interest" description="Disordered" evidence="1">
    <location>
        <begin position="418"/>
        <end position="448"/>
    </location>
</feature>
<comment type="caution">
    <text evidence="3">The sequence shown here is derived from an EMBL/GenBank/DDBJ whole genome shotgun (WGS) entry which is preliminary data.</text>
</comment>
<feature type="region of interest" description="Disordered" evidence="1">
    <location>
        <begin position="983"/>
        <end position="1038"/>
    </location>
</feature>
<evidence type="ECO:0000313" key="3">
    <source>
        <dbReference type="EMBL" id="CAK7226616.1"/>
    </source>
</evidence>
<evidence type="ECO:0000313" key="4">
    <source>
        <dbReference type="Proteomes" id="UP001642405"/>
    </source>
</evidence>
<dbReference type="EMBL" id="CAWUHB010000036">
    <property type="protein sequence ID" value="CAK7226616.1"/>
    <property type="molecule type" value="Genomic_DNA"/>
</dbReference>
<accession>A0ABP0C434</accession>
<dbReference type="CDD" id="cd09917">
    <property type="entry name" value="F-box_SF"/>
    <property type="match status" value="1"/>
</dbReference>
<dbReference type="InterPro" id="IPR001810">
    <property type="entry name" value="F-box_dom"/>
</dbReference>
<dbReference type="SMART" id="SM00256">
    <property type="entry name" value="FBOX"/>
    <property type="match status" value="1"/>
</dbReference>
<dbReference type="SUPFAM" id="SSF81383">
    <property type="entry name" value="F-box domain"/>
    <property type="match status" value="1"/>
</dbReference>
<reference evidence="3 4" key="1">
    <citation type="submission" date="2024-01" db="EMBL/GenBank/DDBJ databases">
        <authorList>
            <person name="Allen C."/>
            <person name="Tagirdzhanova G."/>
        </authorList>
    </citation>
    <scope>NUCLEOTIDE SEQUENCE [LARGE SCALE GENOMIC DNA]</scope>
</reference>
<dbReference type="InterPro" id="IPR036047">
    <property type="entry name" value="F-box-like_dom_sf"/>
</dbReference>
<feature type="region of interest" description="Disordered" evidence="1">
    <location>
        <begin position="1"/>
        <end position="26"/>
    </location>
</feature>
<feature type="compositionally biased region" description="Polar residues" evidence="1">
    <location>
        <begin position="427"/>
        <end position="436"/>
    </location>
</feature>
<name>A0ABP0C434_9PEZI</name>
<organism evidence="3 4">
    <name type="scientific">Sporothrix curviconia</name>
    <dbReference type="NCBI Taxonomy" id="1260050"/>
    <lineage>
        <taxon>Eukaryota</taxon>
        <taxon>Fungi</taxon>
        <taxon>Dikarya</taxon>
        <taxon>Ascomycota</taxon>
        <taxon>Pezizomycotina</taxon>
        <taxon>Sordariomycetes</taxon>
        <taxon>Sordariomycetidae</taxon>
        <taxon>Ophiostomatales</taxon>
        <taxon>Ophiostomataceae</taxon>
        <taxon>Sporothrix</taxon>
    </lineage>
</organism>
<feature type="compositionally biased region" description="Polar residues" evidence="1">
    <location>
        <begin position="544"/>
        <end position="553"/>
    </location>
</feature>
<evidence type="ECO:0000259" key="2">
    <source>
        <dbReference type="PROSITE" id="PS50181"/>
    </source>
</evidence>